<feature type="domain" description="TonB-dependent receptor plug" evidence="11">
    <location>
        <begin position="144"/>
        <end position="269"/>
    </location>
</feature>
<dbReference type="InterPro" id="IPR000531">
    <property type="entry name" value="Beta-barrel_TonB"/>
</dbReference>
<accession>A0A6L9L2R5</accession>
<evidence type="ECO:0000259" key="10">
    <source>
        <dbReference type="Pfam" id="PF00593"/>
    </source>
</evidence>
<reference evidence="12 13" key="1">
    <citation type="submission" date="2020-02" db="EMBL/GenBank/DDBJ databases">
        <title>Draft genome sequence of two Spirosoma agri KCTC 52727 and Spirosoma terrae KCTC 52035.</title>
        <authorList>
            <person name="Rojas J."/>
            <person name="Ambika Manirajan B."/>
            <person name="Suarez C."/>
            <person name="Ratering S."/>
            <person name="Schnell S."/>
        </authorList>
    </citation>
    <scope>NUCLEOTIDE SEQUENCE [LARGE SCALE GENOMIC DNA]</scope>
    <source>
        <strain evidence="12 13">KCTC 52035</strain>
    </source>
</reference>
<dbReference type="SUPFAM" id="SSF49464">
    <property type="entry name" value="Carboxypeptidase regulatory domain-like"/>
    <property type="match status" value="1"/>
</dbReference>
<feature type="domain" description="TonB-dependent receptor-like beta-barrel" evidence="10">
    <location>
        <begin position="435"/>
        <end position="976"/>
    </location>
</feature>
<comment type="similarity">
    <text evidence="8 9">Belongs to the TonB-dependent receptor family.</text>
</comment>
<dbReference type="SUPFAM" id="SSF56935">
    <property type="entry name" value="Porins"/>
    <property type="match status" value="1"/>
</dbReference>
<dbReference type="InterPro" id="IPR023996">
    <property type="entry name" value="TonB-dep_OMP_SusC/RagA"/>
</dbReference>
<evidence type="ECO:0000313" key="12">
    <source>
        <dbReference type="EMBL" id="NDU93772.1"/>
    </source>
</evidence>
<evidence type="ECO:0000256" key="6">
    <source>
        <dbReference type="ARBA" id="ARBA00023136"/>
    </source>
</evidence>
<keyword evidence="3 8" id="KW-1134">Transmembrane beta strand</keyword>
<evidence type="ECO:0000256" key="5">
    <source>
        <dbReference type="ARBA" id="ARBA00023077"/>
    </source>
</evidence>
<dbReference type="InterPro" id="IPR023997">
    <property type="entry name" value="TonB-dep_OMP_SusC/RagA_CS"/>
</dbReference>
<dbReference type="InterPro" id="IPR036942">
    <property type="entry name" value="Beta-barrel_TonB_sf"/>
</dbReference>
<sequence>MMDKSYTSSHLRGYVGQVETSQPQSFRWKALSGFLTVLAMMFLANQIAWAQGRTVTGTVSDATGSTLPGVSVQVKGTQRGTTTDVSGKYTLANVPDNGTLIFSFIGYTTQEIAVGNQATIDVKLADDTKALQEVVVVGYGTQKVKDATGSVASLGPKDFNKGVIASPEQLLQGRVSGVQITPASGEPGAGINVSIRGAVSLRAGNNPLFVVDGVPLDGGDAGTSTDFGGGTSPARNPLSFLNPSDIENISVLKDASAAAIYGARGANGVVLITTRKGRVGQSDLSFSASSSVASAYKRYDLLTAPQFLAGVQAAGGDLSVVDQKANTNWQDEILRTSVTQNYNLGFGGGNENTRYRFSFGYQDQPGIIKKAGQKRITGRVNASHDLFDHKVTLAVNATTSNVQDVYVLNTTNAGAQGNLIGAAIQANPTYPVRNADGTFYQPGGDFRNPAALLDYIRDRGVTNRTLANASITWQILDGLQAKANFAIDNSTAVRRTEVDSRLGGNFSIGISNNQVNILGAGAAIINNQYRTSKLVEYTLNYNKKIGNSTLDALAGFSYQNFNNQQNTSLAAYFGYNLDLISYTDNLGGANGLTYKAFGATSDHSKNDLQSYFGRVNYNIQDKYLLTATLRADGSSRFGINNKYGFFPSLAGAWRLSQESFVPKSIFDDLKLRANYGITGNQDFAGGVSKIIFIRNSDGSTTQDNNPNPDIKWEQNTTYGAGLDFTVMKGKLSGSIDYFNKTTTNLLFQVFYAQPAPVNYRWVNLPGSVINKGVEVVLNYQAVQKQNFSWDVSANATILKPIVKGIGTIVPTGPINGQGLSGAYAQTVRDGYAPFSFYIPTFTGFDSNGYSTYAGGEAAPSSIQGDPFPRLRIGLTNNFTFGKFNASLFFNSQFGGYVYNNTANALFLKGILKNGRNVTKDVASSSENPLNSGAVSTRFLEKSDFVRLANASIGYTFTLPQGGFAKTLNLSLTGQNLLLITKYTGLDPEVNSIKTLNNIPSLAIDYTPFPVPRTVTLGLNVGF</sequence>
<dbReference type="NCBIfam" id="TIGR04057">
    <property type="entry name" value="SusC_RagA_signa"/>
    <property type="match status" value="1"/>
</dbReference>
<dbReference type="InterPro" id="IPR008969">
    <property type="entry name" value="CarboxyPept-like_regulatory"/>
</dbReference>
<keyword evidence="13" id="KW-1185">Reference proteome</keyword>
<evidence type="ECO:0000256" key="8">
    <source>
        <dbReference type="PROSITE-ProRule" id="PRU01360"/>
    </source>
</evidence>
<organism evidence="12 13">
    <name type="scientific">Spirosoma terrae</name>
    <dbReference type="NCBI Taxonomy" id="1968276"/>
    <lineage>
        <taxon>Bacteria</taxon>
        <taxon>Pseudomonadati</taxon>
        <taxon>Bacteroidota</taxon>
        <taxon>Cytophagia</taxon>
        <taxon>Cytophagales</taxon>
        <taxon>Cytophagaceae</taxon>
        <taxon>Spirosoma</taxon>
    </lineage>
</organism>
<dbReference type="InterPro" id="IPR037066">
    <property type="entry name" value="Plug_dom_sf"/>
</dbReference>
<keyword evidence="5 9" id="KW-0798">TonB box</keyword>
<evidence type="ECO:0000259" key="11">
    <source>
        <dbReference type="Pfam" id="PF07715"/>
    </source>
</evidence>
<dbReference type="FunFam" id="2.170.130.10:FF:000008">
    <property type="entry name" value="SusC/RagA family TonB-linked outer membrane protein"/>
    <property type="match status" value="1"/>
</dbReference>
<dbReference type="InterPro" id="IPR012910">
    <property type="entry name" value="Plug_dom"/>
</dbReference>
<dbReference type="EMBL" id="JAAFZH010000001">
    <property type="protein sequence ID" value="NDU93772.1"/>
    <property type="molecule type" value="Genomic_DNA"/>
</dbReference>
<dbReference type="AlphaFoldDB" id="A0A6L9L2R5"/>
<evidence type="ECO:0000256" key="3">
    <source>
        <dbReference type="ARBA" id="ARBA00022452"/>
    </source>
</evidence>
<dbReference type="GO" id="GO:0009279">
    <property type="term" value="C:cell outer membrane"/>
    <property type="evidence" value="ECO:0007669"/>
    <property type="project" value="UniProtKB-SubCell"/>
</dbReference>
<evidence type="ECO:0000313" key="13">
    <source>
        <dbReference type="Proteomes" id="UP000474175"/>
    </source>
</evidence>
<dbReference type="Gene3D" id="2.60.40.1120">
    <property type="entry name" value="Carboxypeptidase-like, regulatory domain"/>
    <property type="match status" value="1"/>
</dbReference>
<dbReference type="Gene3D" id="2.40.170.20">
    <property type="entry name" value="TonB-dependent receptor, beta-barrel domain"/>
    <property type="match status" value="1"/>
</dbReference>
<evidence type="ECO:0000256" key="1">
    <source>
        <dbReference type="ARBA" id="ARBA00004571"/>
    </source>
</evidence>
<dbReference type="PROSITE" id="PS52016">
    <property type="entry name" value="TONB_DEPENDENT_REC_3"/>
    <property type="match status" value="1"/>
</dbReference>
<protein>
    <submittedName>
        <fullName evidence="12">SusC/RagA family TonB-linked outer membrane protein</fullName>
    </submittedName>
</protein>
<evidence type="ECO:0000256" key="4">
    <source>
        <dbReference type="ARBA" id="ARBA00022692"/>
    </source>
</evidence>
<proteinExistence type="inferred from homology"/>
<comment type="subcellular location">
    <subcellularLocation>
        <location evidence="1 8">Cell outer membrane</location>
        <topology evidence="1 8">Multi-pass membrane protein</topology>
    </subcellularLocation>
</comment>
<dbReference type="RefSeq" id="WP_163942357.1">
    <property type="nucleotide sequence ID" value="NZ_JAAFZH010000001.1"/>
</dbReference>
<dbReference type="Pfam" id="PF13715">
    <property type="entry name" value="CarbopepD_reg_2"/>
    <property type="match status" value="1"/>
</dbReference>
<dbReference type="FunFam" id="2.60.40.1120:FF:000003">
    <property type="entry name" value="Outer membrane protein Omp121"/>
    <property type="match status" value="1"/>
</dbReference>
<evidence type="ECO:0000256" key="7">
    <source>
        <dbReference type="ARBA" id="ARBA00023237"/>
    </source>
</evidence>
<dbReference type="Pfam" id="PF07715">
    <property type="entry name" value="Plug"/>
    <property type="match status" value="1"/>
</dbReference>
<evidence type="ECO:0000256" key="2">
    <source>
        <dbReference type="ARBA" id="ARBA00022448"/>
    </source>
</evidence>
<dbReference type="NCBIfam" id="TIGR04056">
    <property type="entry name" value="OMP_RagA_SusC"/>
    <property type="match status" value="1"/>
</dbReference>
<gene>
    <name evidence="12" type="ORF">GK108_02720</name>
</gene>
<keyword evidence="4 8" id="KW-0812">Transmembrane</keyword>
<dbReference type="Gene3D" id="2.170.130.10">
    <property type="entry name" value="TonB-dependent receptor, plug domain"/>
    <property type="match status" value="1"/>
</dbReference>
<dbReference type="Pfam" id="PF00593">
    <property type="entry name" value="TonB_dep_Rec_b-barrel"/>
    <property type="match status" value="1"/>
</dbReference>
<keyword evidence="2 8" id="KW-0813">Transport</keyword>
<name>A0A6L9L2R5_9BACT</name>
<evidence type="ECO:0000256" key="9">
    <source>
        <dbReference type="RuleBase" id="RU003357"/>
    </source>
</evidence>
<dbReference type="InterPro" id="IPR039426">
    <property type="entry name" value="TonB-dep_rcpt-like"/>
</dbReference>
<dbReference type="Proteomes" id="UP000474175">
    <property type="component" value="Unassembled WGS sequence"/>
</dbReference>
<comment type="caution">
    <text evidence="12">The sequence shown here is derived from an EMBL/GenBank/DDBJ whole genome shotgun (WGS) entry which is preliminary data.</text>
</comment>
<keyword evidence="6 8" id="KW-0472">Membrane</keyword>
<keyword evidence="7 8" id="KW-0998">Cell outer membrane</keyword>